<dbReference type="AlphaFoldDB" id="A0A2H0VCN6"/>
<proteinExistence type="predicted"/>
<evidence type="ECO:0000313" key="2">
    <source>
        <dbReference type="Proteomes" id="UP000230557"/>
    </source>
</evidence>
<organism evidence="1 2">
    <name type="scientific">Candidatus Doudnabacteria bacterium CG10_big_fil_rev_8_21_14_0_10_41_10</name>
    <dbReference type="NCBI Taxonomy" id="1974551"/>
    <lineage>
        <taxon>Bacteria</taxon>
        <taxon>Candidatus Doudnaibacteriota</taxon>
    </lineage>
</organism>
<dbReference type="Proteomes" id="UP000230557">
    <property type="component" value="Unassembled WGS sequence"/>
</dbReference>
<name>A0A2H0VCN6_9BACT</name>
<comment type="caution">
    <text evidence="1">The sequence shown here is derived from an EMBL/GenBank/DDBJ whole genome shotgun (WGS) entry which is preliminary data.</text>
</comment>
<protein>
    <submittedName>
        <fullName evidence="1">Uncharacterized protein</fullName>
    </submittedName>
</protein>
<reference evidence="2" key="1">
    <citation type="submission" date="2017-09" db="EMBL/GenBank/DDBJ databases">
        <title>Depth-based differentiation of microbial function through sediment-hosted aquifers and enrichment of novel symbionts in the deep terrestrial subsurface.</title>
        <authorList>
            <person name="Probst A.J."/>
            <person name="Ladd B."/>
            <person name="Jarett J.K."/>
            <person name="Geller-Mcgrath D.E."/>
            <person name="Sieber C.M.K."/>
            <person name="Emerson J.B."/>
            <person name="Anantharaman K."/>
            <person name="Thomas B.C."/>
            <person name="Malmstrom R."/>
            <person name="Stieglmeier M."/>
            <person name="Klingl A."/>
            <person name="Woyke T."/>
            <person name="Ryan C.M."/>
            <person name="Banfield J.F."/>
        </authorList>
    </citation>
    <scope>NUCLEOTIDE SEQUENCE [LARGE SCALE GENOMIC DNA]</scope>
</reference>
<dbReference type="EMBL" id="PFAJ01000060">
    <property type="protein sequence ID" value="PIR96833.1"/>
    <property type="molecule type" value="Genomic_DNA"/>
</dbReference>
<accession>A0A2H0VCN6</accession>
<sequence length="68" mass="7985">MSHTEKRFQVLFTSVKATRNNRNTFARTVRIFYQKTRVPTLLECEQAPADARQISSKKERTFFFGVAE</sequence>
<gene>
    <name evidence="1" type="ORF">COT91_04560</name>
</gene>
<evidence type="ECO:0000313" key="1">
    <source>
        <dbReference type="EMBL" id="PIR96833.1"/>
    </source>
</evidence>